<reference evidence="1 2" key="1">
    <citation type="submission" date="2022-04" db="EMBL/GenBank/DDBJ databases">
        <title>Mechanism of arsenic methylation and mitigation arsenic toxicity by Bacillus sp. LH14 from an Arsenic-Contaminated Paddy Soil.</title>
        <authorList>
            <person name="Wang D."/>
        </authorList>
    </citation>
    <scope>NUCLEOTIDE SEQUENCE [LARGE SCALE GENOMIC DNA]</scope>
    <source>
        <strain evidence="1 2">LH14</strain>
    </source>
</reference>
<name>A0ABY4JL82_9BACI</name>
<dbReference type="InterPro" id="IPR009097">
    <property type="entry name" value="Cyclic_Pdiesterase"/>
</dbReference>
<sequence length="181" mass="21341">MYVVVGFFDAETEQIIKDIWTELREKSISFYADQVVNRKPHITLASYHSLDKQRFIEQLDDFYENKPEIDISFNSIGSFLNTGILYFSPHTTKNLIEFHENFQIQFKHFNDNPKSIYLPEKWVPNCTIANRLLPDKLIEAYNYCLYRKDLIEGKIQEIGIIEMISKNNAPIIYSKYLKSLG</sequence>
<dbReference type="Proteomes" id="UP000830639">
    <property type="component" value="Chromosome"/>
</dbReference>
<accession>A0ABY4JL82</accession>
<keyword evidence="1" id="KW-0436">Ligase</keyword>
<dbReference type="GO" id="GO:0016874">
    <property type="term" value="F:ligase activity"/>
    <property type="evidence" value="ECO:0007669"/>
    <property type="project" value="UniProtKB-KW"/>
</dbReference>
<gene>
    <name evidence="1" type="ORF">MY490_17780</name>
</gene>
<dbReference type="PANTHER" id="PTHR36039">
    <property type="match status" value="1"/>
</dbReference>
<dbReference type="Pfam" id="PF13563">
    <property type="entry name" value="2_5_RNA_ligase2"/>
    <property type="match status" value="1"/>
</dbReference>
<evidence type="ECO:0000313" key="2">
    <source>
        <dbReference type="Proteomes" id="UP000830639"/>
    </source>
</evidence>
<evidence type="ECO:0000313" key="1">
    <source>
        <dbReference type="EMBL" id="UPM53618.1"/>
    </source>
</evidence>
<dbReference type="RefSeq" id="WP_248266868.1">
    <property type="nucleotide sequence ID" value="NZ_CP096034.1"/>
</dbReference>
<keyword evidence="2" id="KW-1185">Reference proteome</keyword>
<dbReference type="EMBL" id="CP096034">
    <property type="protein sequence ID" value="UPM53618.1"/>
    <property type="molecule type" value="Genomic_DNA"/>
</dbReference>
<organism evidence="1 2">
    <name type="scientific">Gottfriedia acidiceleris</name>
    <dbReference type="NCBI Taxonomy" id="371036"/>
    <lineage>
        <taxon>Bacteria</taxon>
        <taxon>Bacillati</taxon>
        <taxon>Bacillota</taxon>
        <taxon>Bacilli</taxon>
        <taxon>Bacillales</taxon>
        <taxon>Bacillaceae</taxon>
        <taxon>Gottfriedia</taxon>
    </lineage>
</organism>
<proteinExistence type="predicted"/>
<dbReference type="Gene3D" id="3.90.1140.10">
    <property type="entry name" value="Cyclic phosphodiesterase"/>
    <property type="match status" value="1"/>
</dbReference>
<protein>
    <submittedName>
        <fullName evidence="1">2'-5' RNA ligase family protein</fullName>
    </submittedName>
</protein>
<dbReference type="PANTHER" id="PTHR36039:SF2">
    <property type="entry name" value="RNA LIGASE_CYCLIC NUCLEOTIDE PHOSPHODIESTERASE FAMILY PROTEIN"/>
    <property type="match status" value="1"/>
</dbReference>
<dbReference type="SUPFAM" id="SSF55144">
    <property type="entry name" value="LigT-like"/>
    <property type="match status" value="1"/>
</dbReference>